<dbReference type="AlphaFoldDB" id="A0A7Y9J803"/>
<gene>
    <name evidence="1" type="ORF">BJ983_004016</name>
</gene>
<protein>
    <recommendedName>
        <fullName evidence="3">DUF2505 domain-containing protein</fullName>
    </recommendedName>
</protein>
<dbReference type="SUPFAM" id="SSF55961">
    <property type="entry name" value="Bet v1-like"/>
    <property type="match status" value="1"/>
</dbReference>
<sequence>MARPIEHDASFPHPPDVVVGALTDDAFLNARLAELGGKDAALVSHDGDRIVLRQGVPVEFLPSVVRRFTGDDLVLDRTENWHGTTADVQVDVRGLPGSITGTQEVVPDGEGSRLTVRARTEVPVPMVGGKIEGVVAEQVSELLRWEADFLRRWLDG</sequence>
<dbReference type="EMBL" id="JACCBN010000001">
    <property type="protein sequence ID" value="NYD37914.1"/>
    <property type="molecule type" value="Genomic_DNA"/>
</dbReference>
<evidence type="ECO:0000313" key="1">
    <source>
        <dbReference type="EMBL" id="NYD37914.1"/>
    </source>
</evidence>
<dbReference type="Pfam" id="PF10698">
    <property type="entry name" value="DUF2505"/>
    <property type="match status" value="1"/>
</dbReference>
<dbReference type="InterPro" id="IPR023393">
    <property type="entry name" value="START-like_dom_sf"/>
</dbReference>
<evidence type="ECO:0008006" key="3">
    <source>
        <dbReference type="Google" id="ProtNLM"/>
    </source>
</evidence>
<dbReference type="InterPro" id="IPR019639">
    <property type="entry name" value="DUF2505"/>
</dbReference>
<dbReference type="Gene3D" id="3.30.530.20">
    <property type="match status" value="1"/>
</dbReference>
<name>A0A7Y9J803_9PSEU</name>
<organism evidence="1 2">
    <name type="scientific">Actinomycetospora corticicola</name>
    <dbReference type="NCBI Taxonomy" id="663602"/>
    <lineage>
        <taxon>Bacteria</taxon>
        <taxon>Bacillati</taxon>
        <taxon>Actinomycetota</taxon>
        <taxon>Actinomycetes</taxon>
        <taxon>Pseudonocardiales</taxon>
        <taxon>Pseudonocardiaceae</taxon>
        <taxon>Actinomycetospora</taxon>
    </lineage>
</organism>
<proteinExistence type="predicted"/>
<reference evidence="1 2" key="1">
    <citation type="submission" date="2020-07" db="EMBL/GenBank/DDBJ databases">
        <title>Sequencing the genomes of 1000 actinobacteria strains.</title>
        <authorList>
            <person name="Klenk H.-P."/>
        </authorList>
    </citation>
    <scope>NUCLEOTIDE SEQUENCE [LARGE SCALE GENOMIC DNA]</scope>
    <source>
        <strain evidence="1 2">DSM 45772</strain>
    </source>
</reference>
<dbReference type="Proteomes" id="UP000535890">
    <property type="component" value="Unassembled WGS sequence"/>
</dbReference>
<dbReference type="RefSeq" id="WP_179795431.1">
    <property type="nucleotide sequence ID" value="NZ_BAABHP010000024.1"/>
</dbReference>
<keyword evidence="2" id="KW-1185">Reference proteome</keyword>
<evidence type="ECO:0000313" key="2">
    <source>
        <dbReference type="Proteomes" id="UP000535890"/>
    </source>
</evidence>
<comment type="caution">
    <text evidence="1">The sequence shown here is derived from an EMBL/GenBank/DDBJ whole genome shotgun (WGS) entry which is preliminary data.</text>
</comment>
<accession>A0A7Y9J803</accession>